<evidence type="ECO:0000313" key="4">
    <source>
        <dbReference type="EMBL" id="GGW61302.1"/>
    </source>
</evidence>
<dbReference type="PROSITE" id="PS51186">
    <property type="entry name" value="GNAT"/>
    <property type="match status" value="1"/>
</dbReference>
<keyword evidence="2" id="KW-0012">Acyltransferase</keyword>
<evidence type="ECO:0000259" key="3">
    <source>
        <dbReference type="PROSITE" id="PS51186"/>
    </source>
</evidence>
<keyword evidence="5" id="KW-1185">Reference proteome</keyword>
<dbReference type="Pfam" id="PF12680">
    <property type="entry name" value="SnoaL_2"/>
    <property type="match status" value="1"/>
</dbReference>
<dbReference type="Pfam" id="PF00583">
    <property type="entry name" value="Acetyltransf_1"/>
    <property type="match status" value="1"/>
</dbReference>
<evidence type="ECO:0000256" key="2">
    <source>
        <dbReference type="ARBA" id="ARBA00023315"/>
    </source>
</evidence>
<name>A0ABQ2WKN2_9ALTE</name>
<dbReference type="RefSeq" id="WP_189482458.1">
    <property type="nucleotide sequence ID" value="NZ_BMYR01000006.1"/>
</dbReference>
<dbReference type="EMBL" id="BMYR01000006">
    <property type="protein sequence ID" value="GGW61302.1"/>
    <property type="molecule type" value="Genomic_DNA"/>
</dbReference>
<evidence type="ECO:0000256" key="1">
    <source>
        <dbReference type="ARBA" id="ARBA00022679"/>
    </source>
</evidence>
<dbReference type="InterPro" id="IPR037401">
    <property type="entry name" value="SnoaL-like"/>
</dbReference>
<dbReference type="SUPFAM" id="SSF54427">
    <property type="entry name" value="NTF2-like"/>
    <property type="match status" value="1"/>
</dbReference>
<dbReference type="CDD" id="cd04301">
    <property type="entry name" value="NAT_SF"/>
    <property type="match status" value="1"/>
</dbReference>
<dbReference type="InterPro" id="IPR032710">
    <property type="entry name" value="NTF2-like_dom_sf"/>
</dbReference>
<accession>A0ABQ2WKN2</accession>
<dbReference type="InterPro" id="IPR000182">
    <property type="entry name" value="GNAT_dom"/>
</dbReference>
<dbReference type="Gene3D" id="3.10.450.50">
    <property type="match status" value="1"/>
</dbReference>
<dbReference type="Gene3D" id="3.40.630.30">
    <property type="match status" value="1"/>
</dbReference>
<protein>
    <recommendedName>
        <fullName evidence="3">N-acetyltransferase domain-containing protein</fullName>
    </recommendedName>
</protein>
<gene>
    <name evidence="4" type="ORF">GCM10008111_16830</name>
</gene>
<dbReference type="PANTHER" id="PTHR43877:SF5">
    <property type="entry name" value="BLL8307 PROTEIN"/>
    <property type="match status" value="1"/>
</dbReference>
<dbReference type="InterPro" id="IPR016181">
    <property type="entry name" value="Acyl_CoA_acyltransferase"/>
</dbReference>
<dbReference type="SUPFAM" id="SSF55729">
    <property type="entry name" value="Acyl-CoA N-acyltransferases (Nat)"/>
    <property type="match status" value="1"/>
</dbReference>
<reference evidence="5" key="1">
    <citation type="journal article" date="2019" name="Int. J. Syst. Evol. Microbiol.">
        <title>The Global Catalogue of Microorganisms (GCM) 10K type strain sequencing project: providing services to taxonomists for standard genome sequencing and annotation.</title>
        <authorList>
            <consortium name="The Broad Institute Genomics Platform"/>
            <consortium name="The Broad Institute Genome Sequencing Center for Infectious Disease"/>
            <person name="Wu L."/>
            <person name="Ma J."/>
        </authorList>
    </citation>
    <scope>NUCLEOTIDE SEQUENCE [LARGE SCALE GENOMIC DNA]</scope>
    <source>
        <strain evidence="5">KCTC 23723</strain>
    </source>
</reference>
<organism evidence="4 5">
    <name type="scientific">Alishewanella tabrizica</name>
    <dbReference type="NCBI Taxonomy" id="671278"/>
    <lineage>
        <taxon>Bacteria</taxon>
        <taxon>Pseudomonadati</taxon>
        <taxon>Pseudomonadota</taxon>
        <taxon>Gammaproteobacteria</taxon>
        <taxon>Alteromonadales</taxon>
        <taxon>Alteromonadaceae</taxon>
        <taxon>Alishewanella</taxon>
    </lineage>
</organism>
<dbReference type="Proteomes" id="UP000634667">
    <property type="component" value="Unassembled WGS sequence"/>
</dbReference>
<evidence type="ECO:0000313" key="5">
    <source>
        <dbReference type="Proteomes" id="UP000634667"/>
    </source>
</evidence>
<comment type="caution">
    <text evidence="4">The sequence shown here is derived from an EMBL/GenBank/DDBJ whole genome shotgun (WGS) entry which is preliminary data.</text>
</comment>
<dbReference type="PANTHER" id="PTHR43877">
    <property type="entry name" value="AMINOALKYLPHOSPHONATE N-ACETYLTRANSFERASE-RELATED-RELATED"/>
    <property type="match status" value="1"/>
</dbReference>
<proteinExistence type="predicted"/>
<keyword evidence="1" id="KW-0808">Transferase</keyword>
<feature type="domain" description="N-acetyltransferase" evidence="3">
    <location>
        <begin position="3"/>
        <end position="152"/>
    </location>
</feature>
<dbReference type="InterPro" id="IPR050832">
    <property type="entry name" value="Bact_Acetyltransf"/>
</dbReference>
<sequence length="266" mass="29621">MQIILDPLTSPAVMALLEGHLADMYATSPPESVHALDIAKLKAPDIRFWTAWDEGELLGCVALKLHSATLGEIKSMRTAPAARGKGFGRVLLQHLEQEAKQLGITELYLETGSMDFFLPARRLYESAGFVHCGPFADYTEDPLSTYMMKNVQVAPDAAEPVRRQLLAYNAKDLAAFVRCYHTDIMVYRMPNTAPALQGITEFSQFYATERFTLMNLQAVVLSRIIVGNKVIDHERISGLTSAPYDVAVVYEVQQGLITKVWFYSAN</sequence>